<dbReference type="KEGG" id="sfol:H3H32_23955"/>
<dbReference type="RefSeq" id="WP_182458125.1">
    <property type="nucleotide sequence ID" value="NZ_CP059732.1"/>
</dbReference>
<dbReference type="EMBL" id="CP059732">
    <property type="protein sequence ID" value="QMW01012.1"/>
    <property type="molecule type" value="Genomic_DNA"/>
</dbReference>
<evidence type="ECO:0000313" key="2">
    <source>
        <dbReference type="EMBL" id="QMW01012.1"/>
    </source>
</evidence>
<evidence type="ECO:0000313" key="3">
    <source>
        <dbReference type="Proteomes" id="UP000515369"/>
    </source>
</evidence>
<sequence length="694" mass="73926">MLSKPIDQIVGDQMATVTANFNSSPNFNGIYNFEVDSIYVFDGPAQTEVFRAHPHFQYCVVIDGKFTTPTVGGGWYGSYQTIYHSWDWNVNFDSGPFGPGATDGLTHEFGHSRGAIDIYGLRVEGAKNPVNGQTFEPVNSIMNFPYGNIVWDEYTTSLLNSTADGPITGEAWITSPFPSKIELKAVTAQGLTLDNVRLEVYPVDWFSYAVGPSPVWQKSTDANGIMEFSSNPFQPASSGYPWTMRYSNFLIKATYNSTTVYTWMPLYDVQNAYFQNGPNSIYTAELVFPASTPVLKLTDVNSSTVCSPGTVIASLSATGAFQPDNTFNLYLVDNFNSSPVIGSVQSTSSITIFGTIPYGIHSGAHSYSLVIASTNPVLRTSAYPITINATPMAPLVDYSVNLCQHSIPQPLQATGQNLLWYTNPSGGKGSTSAPIPSTSEQSLKTYFVSQTIGGCESQKAMMTVTVYPTPTASLTATGPLTASLTSATLIATGGYSYTFSGPGILSQDHNSGIALANVSGTYSVTVSGWAGCIATANVALAGTDLTPTLVLPQANFPSSGSQGNFVVNLFEVAGLPTSLGNVAITITAPVGYSLTFDPAQTSINVTGGETNPIAVKNTNWIQTNSLASRQISLMLKSDQLIPAGGQINIGFTLTRTTANSGSVSNITVNISDDATMLYDGNPFNNVYARIINSL</sequence>
<gene>
    <name evidence="2" type="ORF">H3H32_23955</name>
</gene>
<protein>
    <recommendedName>
        <fullName evidence="1">Ig-like domain-containing protein</fullName>
    </recommendedName>
</protein>
<dbReference type="Proteomes" id="UP000515369">
    <property type="component" value="Chromosome"/>
</dbReference>
<name>A0A7G5GQ70_9BACT</name>
<feature type="domain" description="Ig-like" evidence="1">
    <location>
        <begin position="391"/>
        <end position="468"/>
    </location>
</feature>
<accession>A0A7G5GQ70</accession>
<proteinExistence type="predicted"/>
<reference evidence="2 3" key="1">
    <citation type="submission" date="2020-07" db="EMBL/GenBank/DDBJ databases">
        <title>Spirosoma foliorum sp. nov., isolated from the leaves on the Nejang mountain Korea, Republic of.</title>
        <authorList>
            <person name="Ho H."/>
            <person name="Lee Y.-J."/>
            <person name="Nurcahyanto D.-A."/>
            <person name="Kim S.-G."/>
        </authorList>
    </citation>
    <scope>NUCLEOTIDE SEQUENCE [LARGE SCALE GENOMIC DNA]</scope>
    <source>
        <strain evidence="2 3">PL0136</strain>
    </source>
</reference>
<dbReference type="Pfam" id="PF19081">
    <property type="entry name" value="Ig_7"/>
    <property type="match status" value="1"/>
</dbReference>
<dbReference type="InterPro" id="IPR044023">
    <property type="entry name" value="Ig_7"/>
</dbReference>
<evidence type="ECO:0000259" key="1">
    <source>
        <dbReference type="Pfam" id="PF19081"/>
    </source>
</evidence>
<dbReference type="AlphaFoldDB" id="A0A7G5GQ70"/>
<keyword evidence="3" id="KW-1185">Reference proteome</keyword>
<organism evidence="2 3">
    <name type="scientific">Spirosoma foliorum</name>
    <dbReference type="NCBI Taxonomy" id="2710596"/>
    <lineage>
        <taxon>Bacteria</taxon>
        <taxon>Pseudomonadati</taxon>
        <taxon>Bacteroidota</taxon>
        <taxon>Cytophagia</taxon>
        <taxon>Cytophagales</taxon>
        <taxon>Cytophagaceae</taxon>
        <taxon>Spirosoma</taxon>
    </lineage>
</organism>